<feature type="region of interest" description="Disordered" evidence="1">
    <location>
        <begin position="1"/>
        <end position="28"/>
    </location>
</feature>
<name>A0A2A9MM99_BESBE</name>
<dbReference type="KEGG" id="bbes:BESB_033610"/>
<feature type="region of interest" description="Disordered" evidence="1">
    <location>
        <begin position="630"/>
        <end position="707"/>
    </location>
</feature>
<feature type="region of interest" description="Disordered" evidence="1">
    <location>
        <begin position="573"/>
        <end position="592"/>
    </location>
</feature>
<evidence type="ECO:0000256" key="1">
    <source>
        <dbReference type="SAM" id="MobiDB-lite"/>
    </source>
</evidence>
<feature type="region of interest" description="Disordered" evidence="1">
    <location>
        <begin position="369"/>
        <end position="486"/>
    </location>
</feature>
<feature type="compositionally biased region" description="Basic and acidic residues" evidence="1">
    <location>
        <begin position="175"/>
        <end position="184"/>
    </location>
</feature>
<feature type="compositionally biased region" description="Low complexity" evidence="1">
    <location>
        <begin position="266"/>
        <end position="290"/>
    </location>
</feature>
<evidence type="ECO:0000313" key="2">
    <source>
        <dbReference type="EMBL" id="PFH36903.1"/>
    </source>
</evidence>
<protein>
    <submittedName>
        <fullName evidence="2">Uncharacterized protein</fullName>
    </submittedName>
</protein>
<proteinExistence type="predicted"/>
<feature type="region of interest" description="Disordered" evidence="1">
    <location>
        <begin position="70"/>
        <end position="93"/>
    </location>
</feature>
<reference evidence="2 3" key="1">
    <citation type="submission" date="2017-09" db="EMBL/GenBank/DDBJ databases">
        <title>Genome sequencing of Besnoitia besnoiti strain Bb-Ger1.</title>
        <authorList>
            <person name="Schares G."/>
            <person name="Venepally P."/>
            <person name="Lorenzi H.A."/>
        </authorList>
    </citation>
    <scope>NUCLEOTIDE SEQUENCE [LARGE SCALE GENOMIC DNA]</scope>
    <source>
        <strain evidence="2 3">Bb-Ger1</strain>
    </source>
</reference>
<dbReference type="VEuPathDB" id="ToxoDB:BESB_033610"/>
<feature type="region of interest" description="Disordered" evidence="1">
    <location>
        <begin position="169"/>
        <end position="202"/>
    </location>
</feature>
<sequence>MAAAGARRKEPTSSRRGGSARPQEEEGDRALGFLSVFAVMAARAELAPAAAVEGWDGDFCAMKKSASSVDPAQTHVPHHSRSTSSPIPGSTCSDSPLPPLPAALPAYARAASGGQTVAGSLRPASCDAPAHASPALPLAEASLPCEAGRVSPPSTSLKNASARLSAALPSVTHGDPWRTEEGWRAPEAAGGPPERCGRARDRTGLGAQTRVCSCPRFRVGGAAADLRPRVGAHRSSSCVGLPPRCAPLTPASSSFPSPPVAPPPDASLSTTSASSPTSSSGSPRASTFSTASQVGGHEEGGPYILYLEPSPASSLHRLLNDHARMIAEVWGPDPALCYPPHCSLSGFFKCADIEAVKASLVALFHAEGDAQAPASPRADARTAETGTREERGERRAGAERRGNEKRESAGGESEEGVLLGTGAREGEEAEGGASRPPSRAFRVADPEAVPPGCTGGGEREIGSPCGTAEKNNAESEEKPPKEGDHHAQATVFHRRVRAERSLHLVRSSTPLIPSVCTPHMKLPGVLTPAESDTAACSPAADGRREGVCVGRGLAHPPSLPSFCSFSSSTPSCTTPSSSAPPPSSSSASLFAPSSPASCGSCSSPARRQSAEAISRSFAAASLSRPCTLVTQVSGGPTARGAEEDVACGEAKSDNPSAGAPQPHETGTLGQGGTGGRESSRLRAGGGSAPPAEGEREETQGSEALTEEESIIMSTDDGYVVLCLSSACLGQSLMRLKRQLRDTAKVQFRLKAGDHITLASHRTEPRTLEAIKRFYQKVFHGRRELLLQSTWDIVLFQLEKKASDYRTEGRHRFAEILRFPAFLRVCPTSPCSAPSASPPSADCAPAYS</sequence>
<organism evidence="2 3">
    <name type="scientific">Besnoitia besnoiti</name>
    <name type="common">Apicomplexan protozoan</name>
    <dbReference type="NCBI Taxonomy" id="94643"/>
    <lineage>
        <taxon>Eukaryota</taxon>
        <taxon>Sar</taxon>
        <taxon>Alveolata</taxon>
        <taxon>Apicomplexa</taxon>
        <taxon>Conoidasida</taxon>
        <taxon>Coccidia</taxon>
        <taxon>Eucoccidiorida</taxon>
        <taxon>Eimeriorina</taxon>
        <taxon>Sarcocystidae</taxon>
        <taxon>Besnoitia</taxon>
    </lineage>
</organism>
<feature type="compositionally biased region" description="Basic and acidic residues" evidence="1">
    <location>
        <begin position="378"/>
        <end position="409"/>
    </location>
</feature>
<dbReference type="Proteomes" id="UP000224006">
    <property type="component" value="Chromosome II"/>
</dbReference>
<dbReference type="AlphaFoldDB" id="A0A2A9MM99"/>
<feature type="compositionally biased region" description="Pro residues" evidence="1">
    <location>
        <begin position="256"/>
        <end position="265"/>
    </location>
</feature>
<dbReference type="EMBL" id="NWUJ01000002">
    <property type="protein sequence ID" value="PFH36903.1"/>
    <property type="molecule type" value="Genomic_DNA"/>
</dbReference>
<dbReference type="GeneID" id="40308342"/>
<comment type="caution">
    <text evidence="2">The sequence shown here is derived from an EMBL/GenBank/DDBJ whole genome shotgun (WGS) entry which is preliminary data.</text>
</comment>
<feature type="compositionally biased region" description="Basic and acidic residues" evidence="1">
    <location>
        <begin position="471"/>
        <end position="486"/>
    </location>
</feature>
<accession>A0A2A9MM99</accession>
<dbReference type="OrthoDB" id="331895at2759"/>
<gene>
    <name evidence="2" type="ORF">BESB_033610</name>
</gene>
<keyword evidence="3" id="KW-1185">Reference proteome</keyword>
<feature type="region of interest" description="Disordered" evidence="1">
    <location>
        <begin position="250"/>
        <end position="295"/>
    </location>
</feature>
<evidence type="ECO:0000313" key="3">
    <source>
        <dbReference type="Proteomes" id="UP000224006"/>
    </source>
</evidence>
<dbReference type="RefSeq" id="XP_029220912.1">
    <property type="nucleotide sequence ID" value="XM_029361947.1"/>
</dbReference>
<feature type="compositionally biased region" description="Polar residues" evidence="1">
    <location>
        <begin position="82"/>
        <end position="93"/>
    </location>
</feature>